<proteinExistence type="predicted"/>
<dbReference type="EMBL" id="JADLQX010000010">
    <property type="protein sequence ID" value="MBF6298863.1"/>
    <property type="molecule type" value="Genomic_DNA"/>
</dbReference>
<name>A0ABS0CSM5_9NOCA</name>
<reference evidence="1 2" key="1">
    <citation type="submission" date="2020-10" db="EMBL/GenBank/DDBJ databases">
        <title>Identification of Nocardia species via Next-generation sequencing and recognition of intraspecies genetic diversity.</title>
        <authorList>
            <person name="Li P."/>
            <person name="Li P."/>
            <person name="Lu B."/>
        </authorList>
    </citation>
    <scope>NUCLEOTIDE SEQUENCE [LARGE SCALE GENOMIC DNA]</scope>
    <source>
        <strain evidence="1 2">BJ06-0157</strain>
    </source>
</reference>
<comment type="caution">
    <text evidence="1">The sequence shown here is derived from an EMBL/GenBank/DDBJ whole genome shotgun (WGS) entry which is preliminary data.</text>
</comment>
<keyword evidence="2" id="KW-1185">Reference proteome</keyword>
<accession>A0ABS0CSM5</accession>
<protein>
    <submittedName>
        <fullName evidence="1">Uncharacterized protein</fullName>
    </submittedName>
</protein>
<gene>
    <name evidence="1" type="ORF">IU459_15110</name>
</gene>
<organism evidence="1 2">
    <name type="scientific">Nocardia amamiensis</name>
    <dbReference type="NCBI Taxonomy" id="404578"/>
    <lineage>
        <taxon>Bacteria</taxon>
        <taxon>Bacillati</taxon>
        <taxon>Actinomycetota</taxon>
        <taxon>Actinomycetes</taxon>
        <taxon>Mycobacteriales</taxon>
        <taxon>Nocardiaceae</taxon>
        <taxon>Nocardia</taxon>
    </lineage>
</organism>
<evidence type="ECO:0000313" key="1">
    <source>
        <dbReference type="EMBL" id="MBF6298863.1"/>
    </source>
</evidence>
<dbReference type="RefSeq" id="WP_195130156.1">
    <property type="nucleotide sequence ID" value="NZ_JADLQX010000010.1"/>
</dbReference>
<evidence type="ECO:0000313" key="2">
    <source>
        <dbReference type="Proteomes" id="UP000702209"/>
    </source>
</evidence>
<sequence>MRLSITFADDMRLEFVACLTAALVFVQAWAARNHHSAALTVHHDGTAGLPRLPTERLYLEP</sequence>
<dbReference type="Proteomes" id="UP000702209">
    <property type="component" value="Unassembled WGS sequence"/>
</dbReference>